<dbReference type="PANTHER" id="PTHR32071:SF117">
    <property type="entry name" value="PTS-DEPENDENT DIHYDROXYACETONE KINASE OPERON REGULATORY PROTEIN-RELATED"/>
    <property type="match status" value="1"/>
</dbReference>
<dbReference type="InterPro" id="IPR025943">
    <property type="entry name" value="Sigma_54_int_dom_ATP-bd_2"/>
</dbReference>
<dbReference type="PROSITE" id="PS00688">
    <property type="entry name" value="SIGMA54_INTERACT_3"/>
    <property type="match status" value="1"/>
</dbReference>
<evidence type="ECO:0000313" key="9">
    <source>
        <dbReference type="EMBL" id="MBE0368593.1"/>
    </source>
</evidence>
<dbReference type="InterPro" id="IPR058031">
    <property type="entry name" value="AAA_lid_NorR"/>
</dbReference>
<dbReference type="NCBIfam" id="TIGR00229">
    <property type="entry name" value="sensory_box"/>
    <property type="match status" value="1"/>
</dbReference>
<keyword evidence="10" id="KW-1185">Reference proteome</keyword>
<dbReference type="Gene3D" id="3.40.50.300">
    <property type="entry name" value="P-loop containing nucleotide triphosphate hydrolases"/>
    <property type="match status" value="1"/>
</dbReference>
<evidence type="ECO:0000256" key="2">
    <source>
        <dbReference type="ARBA" id="ARBA00022840"/>
    </source>
</evidence>
<dbReference type="Proteomes" id="UP000615755">
    <property type="component" value="Unassembled WGS sequence"/>
</dbReference>
<dbReference type="EMBL" id="AQGV01000012">
    <property type="protein sequence ID" value="MBE0368593.1"/>
    <property type="molecule type" value="Genomic_DNA"/>
</dbReference>
<feature type="domain" description="PAC" evidence="8">
    <location>
        <begin position="86"/>
        <end position="138"/>
    </location>
</feature>
<dbReference type="InterPro" id="IPR001610">
    <property type="entry name" value="PAC"/>
</dbReference>
<dbReference type="SMART" id="SM00382">
    <property type="entry name" value="AAA"/>
    <property type="match status" value="1"/>
</dbReference>
<dbReference type="InterPro" id="IPR002078">
    <property type="entry name" value="Sigma_54_int"/>
</dbReference>
<dbReference type="SMART" id="SM00086">
    <property type="entry name" value="PAC"/>
    <property type="match status" value="1"/>
</dbReference>
<keyword evidence="4" id="KW-0238">DNA-binding</keyword>
<dbReference type="PROSITE" id="PS50112">
    <property type="entry name" value="PAS"/>
    <property type="match status" value="1"/>
</dbReference>
<evidence type="ECO:0000259" key="7">
    <source>
        <dbReference type="PROSITE" id="PS50112"/>
    </source>
</evidence>
<feature type="domain" description="Sigma-54 factor interaction" evidence="6">
    <location>
        <begin position="170"/>
        <end position="399"/>
    </location>
</feature>
<dbReference type="Gene3D" id="1.10.10.60">
    <property type="entry name" value="Homeodomain-like"/>
    <property type="match status" value="1"/>
</dbReference>
<dbReference type="PROSITE" id="PS00676">
    <property type="entry name" value="SIGMA54_INTERACT_2"/>
    <property type="match status" value="1"/>
</dbReference>
<dbReference type="PANTHER" id="PTHR32071">
    <property type="entry name" value="TRANSCRIPTIONAL REGULATORY PROTEIN"/>
    <property type="match status" value="1"/>
</dbReference>
<evidence type="ECO:0000256" key="3">
    <source>
        <dbReference type="ARBA" id="ARBA00023015"/>
    </source>
</evidence>
<comment type="caution">
    <text evidence="9">The sequence shown here is derived from an EMBL/GenBank/DDBJ whole genome shotgun (WGS) entry which is preliminary data.</text>
</comment>
<evidence type="ECO:0008006" key="11">
    <source>
        <dbReference type="Google" id="ProtNLM"/>
    </source>
</evidence>
<dbReference type="InterPro" id="IPR035965">
    <property type="entry name" value="PAS-like_dom_sf"/>
</dbReference>
<dbReference type="InterPro" id="IPR000700">
    <property type="entry name" value="PAS-assoc_C"/>
</dbReference>
<proteinExistence type="predicted"/>
<evidence type="ECO:0000313" key="10">
    <source>
        <dbReference type="Proteomes" id="UP000615755"/>
    </source>
</evidence>
<name>A0ABR9EC81_9GAMM</name>
<dbReference type="SMART" id="SM00091">
    <property type="entry name" value="PAS"/>
    <property type="match status" value="1"/>
</dbReference>
<dbReference type="Gene3D" id="3.30.450.20">
    <property type="entry name" value="PAS domain"/>
    <property type="match status" value="1"/>
</dbReference>
<protein>
    <recommendedName>
        <fullName evidence="11">Fis family transcriptional regulator</fullName>
    </recommendedName>
</protein>
<evidence type="ECO:0000256" key="1">
    <source>
        <dbReference type="ARBA" id="ARBA00022741"/>
    </source>
</evidence>
<dbReference type="InterPro" id="IPR000014">
    <property type="entry name" value="PAS"/>
</dbReference>
<dbReference type="CDD" id="cd00130">
    <property type="entry name" value="PAS"/>
    <property type="match status" value="1"/>
</dbReference>
<dbReference type="CDD" id="cd00009">
    <property type="entry name" value="AAA"/>
    <property type="match status" value="1"/>
</dbReference>
<feature type="domain" description="PAS" evidence="7">
    <location>
        <begin position="15"/>
        <end position="60"/>
    </location>
</feature>
<dbReference type="InterPro" id="IPR025944">
    <property type="entry name" value="Sigma_54_int_dom_CS"/>
</dbReference>
<dbReference type="Gene3D" id="1.10.8.60">
    <property type="match status" value="1"/>
</dbReference>
<keyword evidence="5" id="KW-0804">Transcription</keyword>
<dbReference type="InterPro" id="IPR003593">
    <property type="entry name" value="AAA+_ATPase"/>
</dbReference>
<organism evidence="9 10">
    <name type="scientific">Pseudoalteromonas aurantia 208</name>
    <dbReference type="NCBI Taxonomy" id="1314867"/>
    <lineage>
        <taxon>Bacteria</taxon>
        <taxon>Pseudomonadati</taxon>
        <taxon>Pseudomonadota</taxon>
        <taxon>Gammaproteobacteria</taxon>
        <taxon>Alteromonadales</taxon>
        <taxon>Pseudoalteromonadaceae</taxon>
        <taxon>Pseudoalteromonas</taxon>
    </lineage>
</organism>
<evidence type="ECO:0000256" key="4">
    <source>
        <dbReference type="ARBA" id="ARBA00023125"/>
    </source>
</evidence>
<dbReference type="PROSITE" id="PS50113">
    <property type="entry name" value="PAC"/>
    <property type="match status" value="1"/>
</dbReference>
<keyword evidence="1" id="KW-0547">Nucleotide-binding</keyword>
<dbReference type="Pfam" id="PF00989">
    <property type="entry name" value="PAS"/>
    <property type="match status" value="1"/>
</dbReference>
<gene>
    <name evidence="9" type="ORF">PAUR_a2226</name>
</gene>
<dbReference type="Pfam" id="PF00158">
    <property type="entry name" value="Sigma54_activat"/>
    <property type="match status" value="1"/>
</dbReference>
<evidence type="ECO:0000259" key="6">
    <source>
        <dbReference type="PROSITE" id="PS50045"/>
    </source>
</evidence>
<dbReference type="Pfam" id="PF25601">
    <property type="entry name" value="AAA_lid_14"/>
    <property type="match status" value="1"/>
</dbReference>
<dbReference type="SUPFAM" id="SSF46689">
    <property type="entry name" value="Homeodomain-like"/>
    <property type="match status" value="1"/>
</dbReference>
<dbReference type="InterPro" id="IPR013767">
    <property type="entry name" value="PAS_fold"/>
</dbReference>
<keyword evidence="2" id="KW-0067">ATP-binding</keyword>
<dbReference type="InterPro" id="IPR027417">
    <property type="entry name" value="P-loop_NTPase"/>
</dbReference>
<evidence type="ECO:0000259" key="8">
    <source>
        <dbReference type="PROSITE" id="PS50113"/>
    </source>
</evidence>
<dbReference type="InterPro" id="IPR009057">
    <property type="entry name" value="Homeodomain-like_sf"/>
</dbReference>
<accession>A0ABR9EC81</accession>
<dbReference type="RefSeq" id="WP_192507849.1">
    <property type="nucleotide sequence ID" value="NZ_AQGV01000012.1"/>
</dbReference>
<dbReference type="SUPFAM" id="SSF52540">
    <property type="entry name" value="P-loop containing nucleoside triphosphate hydrolases"/>
    <property type="match status" value="1"/>
</dbReference>
<sequence>MSNVVKRFLNDPELLLNSVGEGIYGFDLSGNAVFINPAAERMTGWTADDLLGKKIHQYHHHSHADGTPYPADECQIYCTMFDGKHRHIKDEVFWRKDGSCFAVEYTSTPVYREGELIGAVAIFRDVSKQHDTERALRDALSQVQCLSEQLKDENSYLLSELNADWQDSGLVGSSHVFQKMLEQIKLVSKTDSNVLILGENGTGKELVARNLHRLSNRESMPFVKVNCAAFTPSLLESELFGHEKGAFTGANDKRKGRFELADKGTIFLDEIGELPLEAQSKLLRVLQEREFERVGGSVTLSVDIRVIAATNRDLWSMVESGSFRMDLYYRLNVFPIKVPALRERKEDISVLCANLISQLNIRLGKQLKGVAKETLNKLQAYDWPGNIRELQNILEREAILGNHRLLHLSQPLLSDDNIHQNGSLLLADAERSHICSVLKLCEWRVAGEKGAAHKLGLPESTLRSKMKKLGIARNSRYIATVR</sequence>
<evidence type="ECO:0000256" key="5">
    <source>
        <dbReference type="ARBA" id="ARBA00023163"/>
    </source>
</evidence>
<keyword evidence="3" id="KW-0805">Transcription regulation</keyword>
<reference evidence="9 10" key="1">
    <citation type="submission" date="2015-03" db="EMBL/GenBank/DDBJ databases">
        <title>Genome sequence of Pseudoalteromonas aurantia.</title>
        <authorList>
            <person name="Xie B.-B."/>
            <person name="Rong J.-C."/>
            <person name="Qin Q.-L."/>
            <person name="Zhang Y.-Z."/>
        </authorList>
    </citation>
    <scope>NUCLEOTIDE SEQUENCE [LARGE SCALE GENOMIC DNA]</scope>
    <source>
        <strain evidence="9 10">208</strain>
    </source>
</reference>
<dbReference type="PROSITE" id="PS50045">
    <property type="entry name" value="SIGMA54_INTERACT_4"/>
    <property type="match status" value="1"/>
</dbReference>
<dbReference type="SUPFAM" id="SSF55785">
    <property type="entry name" value="PYP-like sensor domain (PAS domain)"/>
    <property type="match status" value="1"/>
</dbReference>